<feature type="region of interest" description="Disordered" evidence="4">
    <location>
        <begin position="51"/>
        <end position="70"/>
    </location>
</feature>
<dbReference type="GO" id="GO:0005737">
    <property type="term" value="C:cytoplasm"/>
    <property type="evidence" value="ECO:0007669"/>
    <property type="project" value="TreeGrafter"/>
</dbReference>
<sequence length="782" mass="84760">MLKKSIDAKVRPLANVSLERASLLGAARIYVSKDSLISLTGGLESGRPCTVESLQTDDTSGDGSAADAETAKRRGASLWVLPEKNISPNVVMMTRAFQEATGFKLGDVVRITLAEPAVIPDAEEVVVQDAANEADQQKDGAADSKHPPSWEFSVSVSLDRAEQVFPGMVLEGVNINKLRRTFKVISVNGQSNNLARFKLSSSTVRIVQPGGDKDTPEDTQVATTSGPLAVTGVPGLSSQVNTINQFLRGFGRPFWIQNERESCGFVIHGGHGTGKTFILQRIAATNWGRVHWIRPSDKLSSIRETFKQAQSQQPSLLFIDGLEDILAKDRSNRDTVIEALGDELDNLSAAASTANALPRVVVIATCLDYLADVPAKLQKRSRFRENVALPIPRATERLEILRFFNPPLQAEEKESCLVSLASKTHAYNGDDLANLVLNAKKILGNRLDEETAAAQNVDAGATGDISQETQQPKEHYLTSQDMEQALRITRPTAMHDINLKPPTIHWQDVGGQESLKKVLSRMIKNTKDTNPTSRHVLRQPPKGLLLYGPPGCSKTLSAQAMATESSFNFFAVKGAELLNMYVGESERAVRTLFERARAAAPSIIFFDEIDSIGGSRTGGNGAGAAARSTGSVNMLTTLLTEMDGFESLTGVLVLAATNRPEAMDPALLRPGRFDQILYVGPPDLSARAAVFGVHLRGLALSPDVDIPELARVTDGYSGAEIKAICNEAGLAVLDRCDEDETGIEKMEITMADLVAAVEKTPRNITAMMISGYEMWSRQFKRL</sequence>
<protein>
    <submittedName>
        <fullName evidence="6">AAA ATPase</fullName>
    </submittedName>
</protein>
<dbReference type="SMART" id="SM00382">
    <property type="entry name" value="AAA"/>
    <property type="match status" value="2"/>
</dbReference>
<keyword evidence="7" id="KW-1185">Reference proteome</keyword>
<reference evidence="6 7" key="1">
    <citation type="submission" date="2016-04" db="EMBL/GenBank/DDBJ databases">
        <title>Multiple horizontal gene transfer events from other fungi enriched the ability of the initially mycotrophic fungus Trichoderma (Ascomycota) to feed on dead plant biomass.</title>
        <authorList>
            <person name="Atanasova L."/>
            <person name="Chenthamara K."/>
            <person name="Zhang J."/>
            <person name="Grujic M."/>
            <person name="Henrissat B."/>
            <person name="Kuo A."/>
            <person name="Aertz A."/>
            <person name="Salamov A."/>
            <person name="Lipzen A."/>
            <person name="Labutti K."/>
            <person name="Barry K."/>
            <person name="Miao Y."/>
            <person name="Rahimi M.J."/>
            <person name="Shen Q."/>
            <person name="Grigoriev I.V."/>
            <person name="Kubicek C.P."/>
            <person name="Druzhinina I.S."/>
        </authorList>
    </citation>
    <scope>NUCLEOTIDE SEQUENCE [LARGE SCALE GENOMIC DNA]</scope>
    <source>
        <strain evidence="6 7">NJAU 4742</strain>
    </source>
</reference>
<keyword evidence="3" id="KW-0175">Coiled coil</keyword>
<dbReference type="SUPFAM" id="SSF52540">
    <property type="entry name" value="P-loop containing nucleoside triphosphate hydrolases"/>
    <property type="match status" value="2"/>
</dbReference>
<dbReference type="InterPro" id="IPR041569">
    <property type="entry name" value="AAA_lid_3"/>
</dbReference>
<evidence type="ECO:0000256" key="1">
    <source>
        <dbReference type="ARBA" id="ARBA00022741"/>
    </source>
</evidence>
<proteinExistence type="predicted"/>
<evidence type="ECO:0000313" key="7">
    <source>
        <dbReference type="Proteomes" id="UP000191004"/>
    </source>
</evidence>
<feature type="domain" description="AAA+ ATPase" evidence="5">
    <location>
        <begin position="261"/>
        <end position="393"/>
    </location>
</feature>
<feature type="compositionally biased region" description="Low complexity" evidence="4">
    <location>
        <begin position="56"/>
        <end position="68"/>
    </location>
</feature>
<dbReference type="GO" id="GO:0005524">
    <property type="term" value="F:ATP binding"/>
    <property type="evidence" value="ECO:0007669"/>
    <property type="project" value="UniProtKB-KW"/>
</dbReference>
<dbReference type="Proteomes" id="UP000191004">
    <property type="component" value="Unassembled WGS sequence"/>
</dbReference>
<dbReference type="Gene3D" id="3.40.50.300">
    <property type="entry name" value="P-loop containing nucleotide triphosphate hydrolases"/>
    <property type="match status" value="2"/>
</dbReference>
<dbReference type="PROSITE" id="PS00674">
    <property type="entry name" value="AAA"/>
    <property type="match status" value="1"/>
</dbReference>
<dbReference type="AlphaFoldDB" id="A0A1T3CC72"/>
<comment type="caution">
    <text evidence="6">The sequence shown here is derived from an EMBL/GenBank/DDBJ whole genome shotgun (WGS) entry which is preliminary data.</text>
</comment>
<keyword evidence="2" id="KW-0067">ATP-binding</keyword>
<dbReference type="PANTHER" id="PTHR23077">
    <property type="entry name" value="AAA-FAMILY ATPASE"/>
    <property type="match status" value="1"/>
</dbReference>
<evidence type="ECO:0000256" key="2">
    <source>
        <dbReference type="ARBA" id="ARBA00022840"/>
    </source>
</evidence>
<dbReference type="Gene3D" id="1.10.8.60">
    <property type="match status" value="2"/>
</dbReference>
<accession>A0A1T3CC72</accession>
<organism evidence="6 7">
    <name type="scientific">Trichoderma guizhouense</name>
    <dbReference type="NCBI Taxonomy" id="1491466"/>
    <lineage>
        <taxon>Eukaryota</taxon>
        <taxon>Fungi</taxon>
        <taxon>Dikarya</taxon>
        <taxon>Ascomycota</taxon>
        <taxon>Pezizomycotina</taxon>
        <taxon>Sordariomycetes</taxon>
        <taxon>Hypocreomycetidae</taxon>
        <taxon>Hypocreales</taxon>
        <taxon>Hypocreaceae</taxon>
        <taxon>Trichoderma</taxon>
    </lineage>
</organism>
<keyword evidence="1" id="KW-0547">Nucleotide-binding</keyword>
<dbReference type="InterPro" id="IPR050168">
    <property type="entry name" value="AAA_ATPase_domain"/>
</dbReference>
<dbReference type="InterPro" id="IPR003960">
    <property type="entry name" value="ATPase_AAA_CS"/>
</dbReference>
<name>A0A1T3CC72_9HYPO</name>
<dbReference type="GO" id="GO:0016887">
    <property type="term" value="F:ATP hydrolysis activity"/>
    <property type="evidence" value="ECO:0007669"/>
    <property type="project" value="InterPro"/>
</dbReference>
<dbReference type="OrthoDB" id="27435at2759"/>
<feature type="domain" description="AAA+ ATPase" evidence="5">
    <location>
        <begin position="540"/>
        <end position="683"/>
    </location>
</feature>
<dbReference type="EMBL" id="LVVK01000020">
    <property type="protein sequence ID" value="OPB38662.1"/>
    <property type="molecule type" value="Genomic_DNA"/>
</dbReference>
<dbReference type="Pfam" id="PF17862">
    <property type="entry name" value="AAA_lid_3"/>
    <property type="match status" value="1"/>
</dbReference>
<dbReference type="Pfam" id="PF00004">
    <property type="entry name" value="AAA"/>
    <property type="match status" value="2"/>
</dbReference>
<evidence type="ECO:0000256" key="4">
    <source>
        <dbReference type="SAM" id="MobiDB-lite"/>
    </source>
</evidence>
<evidence type="ECO:0000313" key="6">
    <source>
        <dbReference type="EMBL" id="OPB38662.1"/>
    </source>
</evidence>
<dbReference type="InterPro" id="IPR003593">
    <property type="entry name" value="AAA+_ATPase"/>
</dbReference>
<evidence type="ECO:0000259" key="5">
    <source>
        <dbReference type="SMART" id="SM00382"/>
    </source>
</evidence>
<dbReference type="InterPro" id="IPR003959">
    <property type="entry name" value="ATPase_AAA_core"/>
</dbReference>
<dbReference type="InterPro" id="IPR027417">
    <property type="entry name" value="P-loop_NTPase"/>
</dbReference>
<dbReference type="PANTHER" id="PTHR23077:SF27">
    <property type="entry name" value="ATPASE FAMILY GENE 2 PROTEIN HOMOLOG A"/>
    <property type="match status" value="1"/>
</dbReference>
<evidence type="ECO:0000256" key="3">
    <source>
        <dbReference type="ARBA" id="ARBA00023054"/>
    </source>
</evidence>
<dbReference type="FunFam" id="3.40.50.300:FF:001025">
    <property type="entry name" value="ATPase family, AAA domain-containing 2B"/>
    <property type="match status" value="1"/>
</dbReference>
<gene>
    <name evidence="6" type="ORF">A0O28_0017680</name>
</gene>